<protein>
    <submittedName>
        <fullName evidence="1">Uncharacterized protein</fullName>
    </submittedName>
</protein>
<keyword evidence="2" id="KW-1185">Reference proteome</keyword>
<dbReference type="AlphaFoldDB" id="A0A165EQ11"/>
<organism evidence="1 2">
    <name type="scientific">Exidia glandulosa HHB12029</name>
    <dbReference type="NCBI Taxonomy" id="1314781"/>
    <lineage>
        <taxon>Eukaryota</taxon>
        <taxon>Fungi</taxon>
        <taxon>Dikarya</taxon>
        <taxon>Basidiomycota</taxon>
        <taxon>Agaricomycotina</taxon>
        <taxon>Agaricomycetes</taxon>
        <taxon>Auriculariales</taxon>
        <taxon>Exidiaceae</taxon>
        <taxon>Exidia</taxon>
    </lineage>
</organism>
<evidence type="ECO:0000313" key="1">
    <source>
        <dbReference type="EMBL" id="KZV87445.1"/>
    </source>
</evidence>
<dbReference type="InParanoid" id="A0A165EQ11"/>
<dbReference type="EMBL" id="KV426125">
    <property type="protein sequence ID" value="KZV87445.1"/>
    <property type="molecule type" value="Genomic_DNA"/>
</dbReference>
<reference evidence="1 2" key="1">
    <citation type="journal article" date="2016" name="Mol. Biol. Evol.">
        <title>Comparative Genomics of Early-Diverging Mushroom-Forming Fungi Provides Insights into the Origins of Lignocellulose Decay Capabilities.</title>
        <authorList>
            <person name="Nagy L.G."/>
            <person name="Riley R."/>
            <person name="Tritt A."/>
            <person name="Adam C."/>
            <person name="Daum C."/>
            <person name="Floudas D."/>
            <person name="Sun H."/>
            <person name="Yadav J.S."/>
            <person name="Pangilinan J."/>
            <person name="Larsson K.H."/>
            <person name="Matsuura K."/>
            <person name="Barry K."/>
            <person name="Labutti K."/>
            <person name="Kuo R."/>
            <person name="Ohm R.A."/>
            <person name="Bhattacharya S.S."/>
            <person name="Shirouzu T."/>
            <person name="Yoshinaga Y."/>
            <person name="Martin F.M."/>
            <person name="Grigoriev I.V."/>
            <person name="Hibbett D.S."/>
        </authorList>
    </citation>
    <scope>NUCLEOTIDE SEQUENCE [LARGE SCALE GENOMIC DNA]</scope>
    <source>
        <strain evidence="1 2">HHB12029</strain>
    </source>
</reference>
<dbReference type="Proteomes" id="UP000077266">
    <property type="component" value="Unassembled WGS sequence"/>
</dbReference>
<gene>
    <name evidence="1" type="ORF">EXIGLDRAFT_839974</name>
</gene>
<proteinExistence type="predicted"/>
<sequence>MSSAAHQLTPTRVNLELASIHFYAIIGTRCSCRSQRRLAKCSYSGLRAYAISTQLLRRVSLLPGITSNRKGALTGELVSNKSRIVRAAPAVHRGDPDAHQEPWRYLYALYGDALMNYNPIRYYVKFTSDAADHPTATRTRLHLLKLLTMGS</sequence>
<accession>A0A165EQ11</accession>
<evidence type="ECO:0000313" key="2">
    <source>
        <dbReference type="Proteomes" id="UP000077266"/>
    </source>
</evidence>
<name>A0A165EQ11_EXIGL</name>